<dbReference type="Proteomes" id="UP000250140">
    <property type="component" value="Unassembled WGS sequence"/>
</dbReference>
<proteinExistence type="predicted"/>
<evidence type="ECO:0000313" key="3">
    <source>
        <dbReference type="Proteomes" id="UP000250140"/>
    </source>
</evidence>
<keyword evidence="1" id="KW-0732">Signal</keyword>
<evidence type="ECO:0000313" key="2">
    <source>
        <dbReference type="EMBL" id="OCL03705.1"/>
    </source>
</evidence>
<reference evidence="2 3" key="1">
    <citation type="journal article" date="2016" name="Nat. Commun.">
        <title>Ectomycorrhizal ecology is imprinted in the genome of the dominant symbiotic fungus Cenococcum geophilum.</title>
        <authorList>
            <consortium name="DOE Joint Genome Institute"/>
            <person name="Peter M."/>
            <person name="Kohler A."/>
            <person name="Ohm R.A."/>
            <person name="Kuo A."/>
            <person name="Krutzmann J."/>
            <person name="Morin E."/>
            <person name="Arend M."/>
            <person name="Barry K.W."/>
            <person name="Binder M."/>
            <person name="Choi C."/>
            <person name="Clum A."/>
            <person name="Copeland A."/>
            <person name="Grisel N."/>
            <person name="Haridas S."/>
            <person name="Kipfer T."/>
            <person name="LaButti K."/>
            <person name="Lindquist E."/>
            <person name="Lipzen A."/>
            <person name="Maire R."/>
            <person name="Meier B."/>
            <person name="Mihaltcheva S."/>
            <person name="Molinier V."/>
            <person name="Murat C."/>
            <person name="Poggeler S."/>
            <person name="Quandt C.A."/>
            <person name="Sperisen C."/>
            <person name="Tritt A."/>
            <person name="Tisserant E."/>
            <person name="Crous P.W."/>
            <person name="Henrissat B."/>
            <person name="Nehls U."/>
            <person name="Egli S."/>
            <person name="Spatafora J.W."/>
            <person name="Grigoriev I.V."/>
            <person name="Martin F.M."/>
        </authorList>
    </citation>
    <scope>NUCLEOTIDE SEQUENCE [LARGE SCALE GENOMIC DNA]</scope>
    <source>
        <strain evidence="2 3">CBS 207.34</strain>
    </source>
</reference>
<protein>
    <submittedName>
        <fullName evidence="2">Uncharacterized protein</fullName>
    </submittedName>
</protein>
<dbReference type="EMBL" id="KV750697">
    <property type="protein sequence ID" value="OCL03705.1"/>
    <property type="molecule type" value="Genomic_DNA"/>
</dbReference>
<evidence type="ECO:0000256" key="1">
    <source>
        <dbReference type="SAM" id="SignalP"/>
    </source>
</evidence>
<dbReference type="AlphaFoldDB" id="A0A8E2ESB9"/>
<keyword evidence="3" id="KW-1185">Reference proteome</keyword>
<gene>
    <name evidence="2" type="ORF">AOQ84DRAFT_141038</name>
</gene>
<dbReference type="OrthoDB" id="3787314at2759"/>
<name>A0A8E2ESB9_9PEZI</name>
<organism evidence="2 3">
    <name type="scientific">Glonium stellatum</name>
    <dbReference type="NCBI Taxonomy" id="574774"/>
    <lineage>
        <taxon>Eukaryota</taxon>
        <taxon>Fungi</taxon>
        <taxon>Dikarya</taxon>
        <taxon>Ascomycota</taxon>
        <taxon>Pezizomycotina</taxon>
        <taxon>Dothideomycetes</taxon>
        <taxon>Pleosporomycetidae</taxon>
        <taxon>Gloniales</taxon>
        <taxon>Gloniaceae</taxon>
        <taxon>Glonium</taxon>
    </lineage>
</organism>
<feature type="chain" id="PRO_5034927494" evidence="1">
    <location>
        <begin position="23"/>
        <end position="120"/>
    </location>
</feature>
<sequence length="120" mass="12342">MRNPTLHSLLFFLLALLPVALAQDTSVSTFYMTRTVYRVITETQTGTPPSSVANTTSTLPISYGTILPVASTANYTMSGTGAGPTVVGPTSTPAFTGAASHMNVNGIVAGIAVGVGYVFL</sequence>
<feature type="signal peptide" evidence="1">
    <location>
        <begin position="1"/>
        <end position="22"/>
    </location>
</feature>
<accession>A0A8E2ESB9</accession>